<dbReference type="Proteomes" id="UP000790347">
    <property type="component" value="Unassembled WGS sequence"/>
</dbReference>
<sequence>MFHKFPYGSLIFSMLFICGVSINIYCIIKLTNIYSLFAYDMIKDIRINLIVFYAITMMLICYNLVISFRITINSNDAISTPITKKKSKRIYCLDSGIIQKIVFAINQLIMVAFFIVTMLIIIEFFVLWTLTHLCTDGSNIMRLMPQDQYKTDRLPGEMGQFLDLREFAPILGLRMNETQFLYFDNDRLKMFCDDYVSISYLYSIIFFISSLITYYSLVQLNILLASNISKDSIRKDFQDVMFLYFNDVALINSEQRK</sequence>
<organism evidence="2 3">
    <name type="scientific">Dermatophagoides farinae</name>
    <name type="common">American house dust mite</name>
    <dbReference type="NCBI Taxonomy" id="6954"/>
    <lineage>
        <taxon>Eukaryota</taxon>
        <taxon>Metazoa</taxon>
        <taxon>Ecdysozoa</taxon>
        <taxon>Arthropoda</taxon>
        <taxon>Chelicerata</taxon>
        <taxon>Arachnida</taxon>
        <taxon>Acari</taxon>
        <taxon>Acariformes</taxon>
        <taxon>Sarcoptiformes</taxon>
        <taxon>Astigmata</taxon>
        <taxon>Psoroptidia</taxon>
        <taxon>Analgoidea</taxon>
        <taxon>Pyroglyphidae</taxon>
        <taxon>Dermatophagoidinae</taxon>
        <taxon>Dermatophagoides</taxon>
    </lineage>
</organism>
<keyword evidence="1" id="KW-0812">Transmembrane</keyword>
<reference evidence="2" key="1">
    <citation type="submission" date="2013-05" db="EMBL/GenBank/DDBJ databases">
        <authorList>
            <person name="Yim A.K.Y."/>
            <person name="Chan T.F."/>
            <person name="Ji K.M."/>
            <person name="Liu X.Y."/>
            <person name="Zhou J.W."/>
            <person name="Li R.Q."/>
            <person name="Yang K.Y."/>
            <person name="Li J."/>
            <person name="Li M."/>
            <person name="Law P.T.W."/>
            <person name="Wu Y.L."/>
            <person name="Cai Z.L."/>
            <person name="Qin H."/>
            <person name="Bao Y."/>
            <person name="Leung R.K.K."/>
            <person name="Ng P.K.S."/>
            <person name="Zou J."/>
            <person name="Zhong X.J."/>
            <person name="Ran P.X."/>
            <person name="Zhong N.S."/>
            <person name="Liu Z.G."/>
            <person name="Tsui S.K.W."/>
        </authorList>
    </citation>
    <scope>NUCLEOTIDE SEQUENCE</scope>
    <source>
        <strain evidence="2">Derf</strain>
        <tissue evidence="2">Whole organism</tissue>
    </source>
</reference>
<accession>A0A922HY39</accession>
<evidence type="ECO:0000256" key="1">
    <source>
        <dbReference type="SAM" id="Phobius"/>
    </source>
</evidence>
<keyword evidence="1" id="KW-0472">Membrane</keyword>
<proteinExistence type="predicted"/>
<feature type="transmembrane region" description="Helical" evidence="1">
    <location>
        <begin position="45"/>
        <end position="65"/>
    </location>
</feature>
<evidence type="ECO:0000313" key="2">
    <source>
        <dbReference type="EMBL" id="KAH9516064.1"/>
    </source>
</evidence>
<protein>
    <submittedName>
        <fullName evidence="2">Neuronal membrane glycoprotein M6-b</fullName>
    </submittedName>
</protein>
<name>A0A922HY39_DERFA</name>
<reference evidence="2" key="2">
    <citation type="journal article" date="2022" name="Res Sq">
        <title>Comparative Genomics Reveals Insights into the Divergent Evolution of Astigmatic Mites and Household Pest Adaptations.</title>
        <authorList>
            <person name="Xiong Q."/>
            <person name="Wan A.T.-Y."/>
            <person name="Liu X.-Y."/>
            <person name="Fung C.S.-H."/>
            <person name="Xiao X."/>
            <person name="Malainual N."/>
            <person name="Hou J."/>
            <person name="Wang L."/>
            <person name="Wang M."/>
            <person name="Yang K."/>
            <person name="Cui Y."/>
            <person name="Leung E."/>
            <person name="Nong W."/>
            <person name="Shin S.-K."/>
            <person name="Au S."/>
            <person name="Jeong K.Y."/>
            <person name="Chew F.T."/>
            <person name="Hui J."/>
            <person name="Leung T.F."/>
            <person name="Tungtrongchitr A."/>
            <person name="Zhong N."/>
            <person name="Liu Z."/>
            <person name="Tsui S."/>
        </authorList>
    </citation>
    <scope>NUCLEOTIDE SEQUENCE</scope>
    <source>
        <strain evidence="2">Derf</strain>
        <tissue evidence="2">Whole organism</tissue>
    </source>
</reference>
<keyword evidence="3" id="KW-1185">Reference proteome</keyword>
<gene>
    <name evidence="2" type="primary">GPM6B_1</name>
    <name evidence="2" type="ORF">DERF_006827</name>
</gene>
<dbReference type="EMBL" id="ASGP02000003">
    <property type="protein sequence ID" value="KAH9516064.1"/>
    <property type="molecule type" value="Genomic_DNA"/>
</dbReference>
<evidence type="ECO:0000313" key="3">
    <source>
        <dbReference type="Proteomes" id="UP000790347"/>
    </source>
</evidence>
<keyword evidence="1" id="KW-1133">Transmembrane helix</keyword>
<comment type="caution">
    <text evidence="2">The sequence shown here is derived from an EMBL/GenBank/DDBJ whole genome shotgun (WGS) entry which is preliminary data.</text>
</comment>
<feature type="transmembrane region" description="Helical" evidence="1">
    <location>
        <begin position="108"/>
        <end position="130"/>
    </location>
</feature>
<dbReference type="AlphaFoldDB" id="A0A922HY39"/>
<feature type="transmembrane region" description="Helical" evidence="1">
    <location>
        <begin position="200"/>
        <end position="225"/>
    </location>
</feature>
<feature type="transmembrane region" description="Helical" evidence="1">
    <location>
        <begin position="7"/>
        <end position="25"/>
    </location>
</feature>